<accession>A0A2R8B228</accession>
<dbReference type="AlphaFoldDB" id="A0A2R8B228"/>
<dbReference type="PRINTS" id="PR00413">
    <property type="entry name" value="HADHALOGNASE"/>
</dbReference>
<dbReference type="Gene3D" id="1.10.150.240">
    <property type="entry name" value="Putative phosphatase, domain 2"/>
    <property type="match status" value="1"/>
</dbReference>
<protein>
    <submittedName>
        <fullName evidence="1">Alpha-D-glucose 1-phosphate phosphatase YihX</fullName>
        <ecNumber evidence="1">3.1.3.10</ecNumber>
    </submittedName>
</protein>
<dbReference type="InterPro" id="IPR023214">
    <property type="entry name" value="HAD_sf"/>
</dbReference>
<dbReference type="GO" id="GO:0008877">
    <property type="term" value="F:glucose-1-phosphatase activity"/>
    <property type="evidence" value="ECO:0007669"/>
    <property type="project" value="UniProtKB-EC"/>
</dbReference>
<dbReference type="Pfam" id="PF00702">
    <property type="entry name" value="Hydrolase"/>
    <property type="match status" value="1"/>
</dbReference>
<dbReference type="Proteomes" id="UP000244924">
    <property type="component" value="Unassembled WGS sequence"/>
</dbReference>
<dbReference type="SFLD" id="SFLDG01129">
    <property type="entry name" value="C1.5:_HAD__Beta-PGM__Phosphata"/>
    <property type="match status" value="1"/>
</dbReference>
<dbReference type="InterPro" id="IPR023198">
    <property type="entry name" value="PGP-like_dom2"/>
</dbReference>
<keyword evidence="1" id="KW-0378">Hydrolase</keyword>
<dbReference type="SFLD" id="SFLDS00003">
    <property type="entry name" value="Haloacid_Dehalogenase"/>
    <property type="match status" value="1"/>
</dbReference>
<dbReference type="PANTHER" id="PTHR43611:SF3">
    <property type="entry name" value="FLAVIN MONONUCLEOTIDE HYDROLASE 1, CHLOROPLATIC"/>
    <property type="match status" value="1"/>
</dbReference>
<evidence type="ECO:0000313" key="2">
    <source>
        <dbReference type="Proteomes" id="UP000244924"/>
    </source>
</evidence>
<proteinExistence type="predicted"/>
<dbReference type="PANTHER" id="PTHR43611">
    <property type="entry name" value="ALPHA-D-GLUCOSE 1-PHOSPHATE PHOSPHATASE"/>
    <property type="match status" value="1"/>
</dbReference>
<reference evidence="1 2" key="1">
    <citation type="submission" date="2018-03" db="EMBL/GenBank/DDBJ databases">
        <authorList>
            <person name="Keele B.F."/>
        </authorList>
    </citation>
    <scope>NUCLEOTIDE SEQUENCE [LARGE SCALE GENOMIC DNA]</scope>
    <source>
        <strain evidence="1 2">CECT 8626</strain>
    </source>
</reference>
<gene>
    <name evidence="1" type="primary">yihX</name>
    <name evidence="1" type="ORF">DEA8626_00207</name>
</gene>
<organism evidence="1 2">
    <name type="scientific">Albidovulum aquaemixtae</name>
    <dbReference type="NCBI Taxonomy" id="1542388"/>
    <lineage>
        <taxon>Bacteria</taxon>
        <taxon>Pseudomonadati</taxon>
        <taxon>Pseudomonadota</taxon>
        <taxon>Alphaproteobacteria</taxon>
        <taxon>Rhodobacterales</taxon>
        <taxon>Paracoccaceae</taxon>
        <taxon>Albidovulum</taxon>
    </lineage>
</organism>
<dbReference type="OrthoDB" id="9807742at2"/>
<dbReference type="EC" id="3.1.3.10" evidence="1"/>
<dbReference type="InterPro" id="IPR006439">
    <property type="entry name" value="HAD-SF_hydro_IA"/>
</dbReference>
<dbReference type="SUPFAM" id="SSF56784">
    <property type="entry name" value="HAD-like"/>
    <property type="match status" value="1"/>
</dbReference>
<dbReference type="NCBIfam" id="TIGR01509">
    <property type="entry name" value="HAD-SF-IA-v3"/>
    <property type="match status" value="1"/>
</dbReference>
<dbReference type="InterPro" id="IPR036412">
    <property type="entry name" value="HAD-like_sf"/>
</dbReference>
<evidence type="ECO:0000313" key="1">
    <source>
        <dbReference type="EMBL" id="SPH16696.1"/>
    </source>
</evidence>
<dbReference type="RefSeq" id="WP_108851215.1">
    <property type="nucleotide sequence ID" value="NZ_OMOQ01000001.1"/>
</dbReference>
<dbReference type="CDD" id="cd02603">
    <property type="entry name" value="HAD_sEH-N_like"/>
    <property type="match status" value="1"/>
</dbReference>
<dbReference type="EMBL" id="OMOQ01000001">
    <property type="protein sequence ID" value="SPH16696.1"/>
    <property type="molecule type" value="Genomic_DNA"/>
</dbReference>
<dbReference type="Gene3D" id="3.40.50.1000">
    <property type="entry name" value="HAD superfamily/HAD-like"/>
    <property type="match status" value="1"/>
</dbReference>
<keyword evidence="2" id="KW-1185">Reference proteome</keyword>
<name>A0A2R8B228_9RHOB</name>
<sequence>MARPEAVIFDIGNVLIEWQPERFYDRVMGVAERMRMFSEIDLHGMNEAIDRGAPFRETIYALAQRHPEWEDKIRLWYHNWIEMASPEIPHSVRLFRALRKRGVPVFALTNFGDETFAHAEPSYPFLAEFDRAYVSGRLQVTKPDPRIYEIVEADCGVTPEGLLFTDDRADNITAAKARGWQVHHFDGPDGLAARLVSEGLLDEGEAA</sequence>